<gene>
    <name evidence="2" type="ORF">C8034_v007397</name>
</gene>
<sequence>MAFQTNVFRDGQWRTETVDLNAVMRGSTTAAAPAAPPLATPPNCGLLTRTVIESPIARWVLPALLRSAHHNDVAFVGDRYVSISELRKDGQLQEVLRKNDFGCRIRNACVIGNKYERFRAAPDDATIDHIKSEDEDDDTHMADFASMSGSTGHHGLLPPHLLLVILESGTFVFLFIRRNLRGNLEFVTSSFHNPARRMGHHLGFHVAVDPRSRCIAVADAQNKFVVYELESMEAMSDQYMRYKAVTPVKAHQPRAVQGTILKMEFLYPRPEDQYHVILLLIVVRGDKSKMVIYEWERGDDLGQVFAEEKRGHRIRPEHHMPLLVIPLTVRSSFLVVSENAFGICKDPLQGPPDIENHYPFDPNDHPTTRFHHGAGPPLWTAWDRPVRRRGYYDTNDHIYLAREDGVIVYFEFNVSDVLGASMNVGTCNCNIASAFTTMYDAYSDFAIVAGDSGPGMVFEINGSAPFQRFIRRERLGVASAEVLPIDASSPLGHIMVCCNDSLLLLRDFESRRPGCFATRHRIWVTDFKDPSSVSVPVISATSIPNAHGNGDRNSLVLLSGERVSLVELHLREGPVPRRFPLPGTPVKMLYSKILQCLVVAVQVGDQPNIMFIDADTGSDLSAPYDKNGSPTTFINGLGGAGDRILAMCGRLLLVNPTNEDTRHSEANERRKIRFSTRYKVRETAPICSVVGEKEGIVYCAGKTLHWEVLDSAEKKLVRRKSYELNSPAISLQVVNGKICALSLSDSLVVIDHRSNHQSGEMELVHMDQVTRKSNDFFNVGDCTSGTPAWPVALLCGTNRDVAAVWTPWQERHKELEVVAEGTLSASVRKLGRGNVRPEWVATDHSPRYGSIPSTVDGAELLGVCLDGSVVHFNLLSLQAWRFLRLVQNLAMRSKMLFPYSYEVSTLDDEQYEAEVKETPRTMKHLDGDLLQRCYAKGVLEDIISEDSNVDLLREYLDDLDDGRWTAAFQDSNDVSRYYELAYDILEYYLSPVL</sequence>
<dbReference type="Pfam" id="PF10433">
    <property type="entry name" value="Beta-prop_RSE1_1st"/>
    <property type="match status" value="1"/>
</dbReference>
<protein>
    <recommendedName>
        <fullName evidence="1">RSE1/DDB1/CPSF1 first beta-propeller domain-containing protein</fullName>
    </recommendedName>
</protein>
<keyword evidence="3" id="KW-1185">Reference proteome</keyword>
<evidence type="ECO:0000313" key="2">
    <source>
        <dbReference type="EMBL" id="TEA11507.1"/>
    </source>
</evidence>
<comment type="caution">
    <text evidence="2">The sequence shown here is derived from an EMBL/GenBank/DDBJ whole genome shotgun (WGS) entry which is preliminary data.</text>
</comment>
<dbReference type="AlphaFoldDB" id="A0A4R8T5J4"/>
<evidence type="ECO:0000313" key="3">
    <source>
        <dbReference type="Proteomes" id="UP000295604"/>
    </source>
</evidence>
<dbReference type="Proteomes" id="UP000295604">
    <property type="component" value="Unassembled WGS sequence"/>
</dbReference>
<dbReference type="PANTHER" id="PTHR10644">
    <property type="entry name" value="DNA REPAIR/RNA PROCESSING CPSF FAMILY"/>
    <property type="match status" value="1"/>
</dbReference>
<evidence type="ECO:0000259" key="1">
    <source>
        <dbReference type="Pfam" id="PF10433"/>
    </source>
</evidence>
<accession>A0A4R8T5J4</accession>
<dbReference type="InterPro" id="IPR011047">
    <property type="entry name" value="Quinoprotein_ADH-like_sf"/>
</dbReference>
<feature type="domain" description="RSE1/DDB1/CPSF1 first beta-propeller" evidence="1">
    <location>
        <begin position="58"/>
        <end position="464"/>
    </location>
</feature>
<dbReference type="InterPro" id="IPR015943">
    <property type="entry name" value="WD40/YVTN_repeat-like_dom_sf"/>
</dbReference>
<proteinExistence type="predicted"/>
<reference evidence="2 3" key="1">
    <citation type="submission" date="2018-11" db="EMBL/GenBank/DDBJ databases">
        <title>Genome sequence and assembly of Colletotrichum sidae.</title>
        <authorList>
            <person name="Gan P."/>
            <person name="Shirasu K."/>
        </authorList>
    </citation>
    <scope>NUCLEOTIDE SEQUENCE [LARGE SCALE GENOMIC DNA]</scope>
    <source>
        <strain evidence="2 3">CBS 518.97</strain>
    </source>
</reference>
<name>A0A4R8T5J4_9PEZI</name>
<organism evidence="2 3">
    <name type="scientific">Colletotrichum sidae</name>
    <dbReference type="NCBI Taxonomy" id="1347389"/>
    <lineage>
        <taxon>Eukaryota</taxon>
        <taxon>Fungi</taxon>
        <taxon>Dikarya</taxon>
        <taxon>Ascomycota</taxon>
        <taxon>Pezizomycotina</taxon>
        <taxon>Sordariomycetes</taxon>
        <taxon>Hypocreomycetidae</taxon>
        <taxon>Glomerellales</taxon>
        <taxon>Glomerellaceae</taxon>
        <taxon>Colletotrichum</taxon>
        <taxon>Colletotrichum orbiculare species complex</taxon>
    </lineage>
</organism>
<dbReference type="Gene3D" id="2.130.10.10">
    <property type="entry name" value="YVTN repeat-like/Quinoprotein amine dehydrogenase"/>
    <property type="match status" value="1"/>
</dbReference>
<dbReference type="EMBL" id="QAPF01000325">
    <property type="protein sequence ID" value="TEA11507.1"/>
    <property type="molecule type" value="Genomic_DNA"/>
</dbReference>
<dbReference type="InterPro" id="IPR018846">
    <property type="entry name" value="Beta-prop_RSE1/DDB1/CPSF1_1st"/>
</dbReference>
<dbReference type="SUPFAM" id="SSF50998">
    <property type="entry name" value="Quinoprotein alcohol dehydrogenase-like"/>
    <property type="match status" value="1"/>
</dbReference>
<dbReference type="InterPro" id="IPR050358">
    <property type="entry name" value="RSE1/DDB1/CFT1"/>
</dbReference>